<dbReference type="OrthoDB" id="1432556at2"/>
<evidence type="ECO:0000313" key="2">
    <source>
        <dbReference type="EMBL" id="EOR92510.1"/>
    </source>
</evidence>
<dbReference type="EMBL" id="AQPN01000149">
    <property type="protein sequence ID" value="EOR92510.1"/>
    <property type="molecule type" value="Genomic_DNA"/>
</dbReference>
<gene>
    <name evidence="2" type="ORF">ADIARSV_4315</name>
</gene>
<keyword evidence="1" id="KW-0472">Membrane</keyword>
<name>R9GLT3_9SPHI</name>
<sequence length="174" mass="20613">MITNRFRFILIALAAVLLAWTITKQEYQASALVILGILLLIISYLRDGTVVLAARSFQRNDYEKTEKLLQEIRYPERLRAKRRGYYEFIYGNIELKRLNYEEAERHFQIASRFPLRNENDKAYVMVHLANLSLRKKQSDRAEAYLVKARGLKTSSRVQDIILKIEKEINKRFEQ</sequence>
<evidence type="ECO:0000313" key="3">
    <source>
        <dbReference type="Proteomes" id="UP000014174"/>
    </source>
</evidence>
<dbReference type="Gene3D" id="1.25.40.10">
    <property type="entry name" value="Tetratricopeptide repeat domain"/>
    <property type="match status" value="1"/>
</dbReference>
<evidence type="ECO:0008006" key="4">
    <source>
        <dbReference type="Google" id="ProtNLM"/>
    </source>
</evidence>
<dbReference type="SUPFAM" id="SSF81901">
    <property type="entry name" value="HCP-like"/>
    <property type="match status" value="1"/>
</dbReference>
<reference evidence="2 3" key="1">
    <citation type="journal article" date="2013" name="Genome Announc.">
        <title>Draft Genome Sequence of Arcticibacter svalbardensis Strain MN12-7T, a Member of the Family Sphingobacteriaceae Isolated from an Arctic Soil Sample.</title>
        <authorList>
            <person name="Shivaji S."/>
            <person name="Ara S."/>
            <person name="Prasad S."/>
            <person name="Manasa B.P."/>
            <person name="Begum Z."/>
            <person name="Singh A."/>
            <person name="Kumar Pinnaka A."/>
        </authorList>
    </citation>
    <scope>NUCLEOTIDE SEQUENCE [LARGE SCALE GENOMIC DNA]</scope>
    <source>
        <strain evidence="2 3">MN12-7</strain>
    </source>
</reference>
<comment type="caution">
    <text evidence="2">The sequence shown here is derived from an EMBL/GenBank/DDBJ whole genome shotgun (WGS) entry which is preliminary data.</text>
</comment>
<dbReference type="InterPro" id="IPR011990">
    <property type="entry name" value="TPR-like_helical_dom_sf"/>
</dbReference>
<protein>
    <recommendedName>
        <fullName evidence="4">Tetratricopeptide repeat protein</fullName>
    </recommendedName>
</protein>
<proteinExistence type="predicted"/>
<dbReference type="PATRIC" id="fig|1150600.3.peg.4270"/>
<dbReference type="Proteomes" id="UP000014174">
    <property type="component" value="Unassembled WGS sequence"/>
</dbReference>
<evidence type="ECO:0000256" key="1">
    <source>
        <dbReference type="SAM" id="Phobius"/>
    </source>
</evidence>
<accession>R9GLT3</accession>
<keyword evidence="1" id="KW-1133">Transmembrane helix</keyword>
<organism evidence="2 3">
    <name type="scientific">Arcticibacter svalbardensis MN12-7</name>
    <dbReference type="NCBI Taxonomy" id="1150600"/>
    <lineage>
        <taxon>Bacteria</taxon>
        <taxon>Pseudomonadati</taxon>
        <taxon>Bacteroidota</taxon>
        <taxon>Sphingobacteriia</taxon>
        <taxon>Sphingobacteriales</taxon>
        <taxon>Sphingobacteriaceae</taxon>
        <taxon>Arcticibacter</taxon>
    </lineage>
</organism>
<feature type="transmembrane region" description="Helical" evidence="1">
    <location>
        <begin position="34"/>
        <end position="54"/>
    </location>
</feature>
<keyword evidence="3" id="KW-1185">Reference proteome</keyword>
<dbReference type="STRING" id="1150600.ADIARSV_4315"/>
<keyword evidence="1" id="KW-0812">Transmembrane</keyword>
<dbReference type="RefSeq" id="WP_016197530.1">
    <property type="nucleotide sequence ID" value="NZ_AQPN01000149.1"/>
</dbReference>
<dbReference type="eggNOG" id="COG3063">
    <property type="taxonomic scope" value="Bacteria"/>
</dbReference>
<dbReference type="AlphaFoldDB" id="R9GLT3"/>